<comment type="subcellular location">
    <subcellularLocation>
        <location evidence="1">Cell membrane</location>
        <topology evidence="1">Multi-pass membrane protein</topology>
    </subcellularLocation>
</comment>
<dbReference type="PANTHER" id="PTHR43663">
    <property type="entry name" value="CHROMATE TRANSPORT PROTEIN-RELATED"/>
    <property type="match status" value="1"/>
</dbReference>
<evidence type="ECO:0000256" key="2">
    <source>
        <dbReference type="ARBA" id="ARBA00005262"/>
    </source>
</evidence>
<accession>A0AA47EJM9</accession>
<feature type="transmembrane region" description="Helical" evidence="7">
    <location>
        <begin position="118"/>
        <end position="139"/>
    </location>
</feature>
<feature type="transmembrane region" description="Helical" evidence="7">
    <location>
        <begin position="7"/>
        <end position="32"/>
    </location>
</feature>
<evidence type="ECO:0000313" key="9">
    <source>
        <dbReference type="Proteomes" id="UP001164733"/>
    </source>
</evidence>
<dbReference type="Proteomes" id="UP001164733">
    <property type="component" value="Chromosome"/>
</dbReference>
<feature type="transmembrane region" description="Helical" evidence="7">
    <location>
        <begin position="151"/>
        <end position="181"/>
    </location>
</feature>
<evidence type="ECO:0000256" key="5">
    <source>
        <dbReference type="ARBA" id="ARBA00022989"/>
    </source>
</evidence>
<dbReference type="Pfam" id="PF02417">
    <property type="entry name" value="Chromate_transp"/>
    <property type="match status" value="1"/>
</dbReference>
<dbReference type="RefSeq" id="WP_216120866.1">
    <property type="nucleotide sequence ID" value="NZ_CP086140.1"/>
</dbReference>
<evidence type="ECO:0000256" key="6">
    <source>
        <dbReference type="ARBA" id="ARBA00023136"/>
    </source>
</evidence>
<dbReference type="InterPro" id="IPR003370">
    <property type="entry name" value="Chromate_transpt"/>
</dbReference>
<evidence type="ECO:0000256" key="3">
    <source>
        <dbReference type="ARBA" id="ARBA00022475"/>
    </source>
</evidence>
<evidence type="ECO:0000256" key="1">
    <source>
        <dbReference type="ARBA" id="ARBA00004651"/>
    </source>
</evidence>
<name>A0AA47EJM9_9CLOT</name>
<keyword evidence="4 7" id="KW-0812">Transmembrane</keyword>
<proteinExistence type="inferred from homology"/>
<feature type="transmembrane region" description="Helical" evidence="7">
    <location>
        <begin position="52"/>
        <end position="71"/>
    </location>
</feature>
<organism evidence="8 9">
    <name type="scientific">Clostridium estertheticum</name>
    <dbReference type="NCBI Taxonomy" id="238834"/>
    <lineage>
        <taxon>Bacteria</taxon>
        <taxon>Bacillati</taxon>
        <taxon>Bacillota</taxon>
        <taxon>Clostridia</taxon>
        <taxon>Eubacteriales</taxon>
        <taxon>Clostridiaceae</taxon>
        <taxon>Clostridium</taxon>
    </lineage>
</organism>
<evidence type="ECO:0000256" key="7">
    <source>
        <dbReference type="SAM" id="Phobius"/>
    </source>
</evidence>
<dbReference type="GO" id="GO:0015109">
    <property type="term" value="F:chromate transmembrane transporter activity"/>
    <property type="evidence" value="ECO:0007669"/>
    <property type="project" value="InterPro"/>
</dbReference>
<dbReference type="PANTHER" id="PTHR43663:SF1">
    <property type="entry name" value="CHROMATE TRANSPORTER"/>
    <property type="match status" value="1"/>
</dbReference>
<keyword evidence="6 7" id="KW-0472">Membrane</keyword>
<evidence type="ECO:0000256" key="4">
    <source>
        <dbReference type="ARBA" id="ARBA00022692"/>
    </source>
</evidence>
<dbReference type="GO" id="GO:0005886">
    <property type="term" value="C:plasma membrane"/>
    <property type="evidence" value="ECO:0007669"/>
    <property type="project" value="UniProtKB-SubCell"/>
</dbReference>
<feature type="transmembrane region" description="Helical" evidence="7">
    <location>
        <begin position="78"/>
        <end position="106"/>
    </location>
</feature>
<gene>
    <name evidence="8" type="ORF">LL038_22345</name>
</gene>
<dbReference type="InterPro" id="IPR052518">
    <property type="entry name" value="CHR_Transporter"/>
</dbReference>
<evidence type="ECO:0000313" key="8">
    <source>
        <dbReference type="EMBL" id="WAG60246.1"/>
    </source>
</evidence>
<dbReference type="AlphaFoldDB" id="A0AA47EJM9"/>
<sequence>MKKDVKFYLKLFTSTLYLSSFTFGGGFVIIPLMKKKFVDEYKWIEEKEMLDLAAIAQAAPGAIAVNAAIIVGYRLAGVLGAMITIIGTVLPPLIILSIISVAYTAFRDSLIVKYILRGMQAGVAAVIIDVVISMVISLFKEKKSLPIMIMIGAFIATFILNINVIIIILISGIMGAISIYYSKHVEKIGDLK</sequence>
<dbReference type="EMBL" id="CP086239">
    <property type="protein sequence ID" value="WAG60246.1"/>
    <property type="molecule type" value="Genomic_DNA"/>
</dbReference>
<keyword evidence="5 7" id="KW-1133">Transmembrane helix</keyword>
<reference evidence="8" key="1">
    <citation type="submission" date="2021-11" db="EMBL/GenBank/DDBJ databases">
        <title>Clostridia strains as spoilage organisms.</title>
        <authorList>
            <person name="Wambui J."/>
            <person name="Stevens M.J.A."/>
            <person name="Stephan R."/>
        </authorList>
    </citation>
    <scope>NUCLEOTIDE SEQUENCE</scope>
    <source>
        <strain evidence="8">CF009</strain>
    </source>
</reference>
<protein>
    <submittedName>
        <fullName evidence="8">Chromate transporter</fullName>
    </submittedName>
</protein>
<comment type="similarity">
    <text evidence="2">Belongs to the chromate ion transporter (CHR) (TC 2.A.51) family.</text>
</comment>
<keyword evidence="3" id="KW-1003">Cell membrane</keyword>